<dbReference type="AlphaFoldDB" id="A0A109MW73"/>
<evidence type="ECO:0000313" key="3">
    <source>
        <dbReference type="Proteomes" id="UP000064189"/>
    </source>
</evidence>
<organism evidence="2 3">
    <name type="scientific">Peribacillus simplex</name>
    <dbReference type="NCBI Taxonomy" id="1478"/>
    <lineage>
        <taxon>Bacteria</taxon>
        <taxon>Bacillati</taxon>
        <taxon>Bacillota</taxon>
        <taxon>Bacilli</taxon>
        <taxon>Bacillales</taxon>
        <taxon>Bacillaceae</taxon>
        <taxon>Peribacillus</taxon>
    </lineage>
</organism>
<sequence length="402" mass="46980">MNSQNLWKERYLGYINETQKYLRYIFNGHLVFVMVLVLGGLAYYYSDWVKTLDGDFPAEWIMAVVFSILVTRSPINTFLKEPDTVFLLPLETKLKSYFNNSLRLSWVMQGFILLVVLIAFIPMYTKVTDAGGRDFGIILAVLLILKFVNLIIRWNVLKYQDPSVSHWDSLIRFILNGVMLYFVCSGANILFALITMLILIGLYMYYRSAAKDFVLKWERLVELENKRMNSFYRIANMFTDVPHLKGKVARRKWMDWLLSFIPYGEKSTYTFLYARTLLRSNDYVGLCLRLTIIGSVILSVFMNIWAHLIVVFLFLFMTALQLLPVWKIHEWKVWVSLYPLPAKMRESAVIKIISYFLLFEDLVFSIVLLVNGEWMSALAALVLGLVFLVGFKIYATRKIKNF</sequence>
<dbReference type="PIRSF" id="PIRSF037259">
    <property type="entry name" value="EcsB_ABC"/>
    <property type="match status" value="1"/>
</dbReference>
<feature type="transmembrane region" description="Helical" evidence="1">
    <location>
        <begin position="60"/>
        <end position="79"/>
    </location>
</feature>
<feature type="transmembrane region" description="Helical" evidence="1">
    <location>
        <begin position="100"/>
        <end position="123"/>
    </location>
</feature>
<comment type="caution">
    <text evidence="2">The sequence shown here is derived from an EMBL/GenBank/DDBJ whole genome shotgun (WGS) entry which is preliminary data.</text>
</comment>
<gene>
    <name evidence="2" type="ORF">AS888_23365</name>
</gene>
<keyword evidence="1" id="KW-0812">Transmembrane</keyword>
<evidence type="ECO:0000313" key="2">
    <source>
        <dbReference type="EMBL" id="KWW16928.1"/>
    </source>
</evidence>
<dbReference type="GO" id="GO:0016020">
    <property type="term" value="C:membrane"/>
    <property type="evidence" value="ECO:0007669"/>
    <property type="project" value="InterPro"/>
</dbReference>
<dbReference type="EMBL" id="LNNH01000029">
    <property type="protein sequence ID" value="KWW16928.1"/>
    <property type="molecule type" value="Genomic_DNA"/>
</dbReference>
<keyword evidence="3" id="KW-1185">Reference proteome</keyword>
<feature type="transmembrane region" description="Helical" evidence="1">
    <location>
        <begin position="189"/>
        <end position="206"/>
    </location>
</feature>
<feature type="transmembrane region" description="Helical" evidence="1">
    <location>
        <begin position="348"/>
        <end position="368"/>
    </location>
</feature>
<dbReference type="RefSeq" id="WP_061143093.1">
    <property type="nucleotide sequence ID" value="NZ_LNNH01000029.1"/>
</dbReference>
<dbReference type="Proteomes" id="UP000064189">
    <property type="component" value="Unassembled WGS sequence"/>
</dbReference>
<keyword evidence="1" id="KW-0472">Membrane</keyword>
<dbReference type="Pfam" id="PF05975">
    <property type="entry name" value="EcsB"/>
    <property type="match status" value="1"/>
</dbReference>
<feature type="transmembrane region" description="Helical" evidence="1">
    <location>
        <begin position="135"/>
        <end position="152"/>
    </location>
</feature>
<accession>A0A109MW73</accession>
<reference evidence="2 3" key="1">
    <citation type="submission" date="2015-11" db="EMBL/GenBank/DDBJ databases">
        <title>Genome Sequence of Bacillus simplex strain VanAntwerpen2.</title>
        <authorList>
            <person name="Couger M.B."/>
        </authorList>
    </citation>
    <scope>NUCLEOTIDE SEQUENCE [LARGE SCALE GENOMIC DNA]</scope>
    <source>
        <strain evidence="2 3">VanAntwerpen02</strain>
    </source>
</reference>
<protein>
    <recommendedName>
        <fullName evidence="4">ABC transporter permease</fullName>
    </recommendedName>
</protein>
<name>A0A109MW73_9BACI</name>
<dbReference type="InterPro" id="IPR010288">
    <property type="entry name" value="EcsB_ABC"/>
</dbReference>
<keyword evidence="1" id="KW-1133">Transmembrane helix</keyword>
<proteinExistence type="predicted"/>
<evidence type="ECO:0008006" key="4">
    <source>
        <dbReference type="Google" id="ProtNLM"/>
    </source>
</evidence>
<feature type="transmembrane region" description="Helical" evidence="1">
    <location>
        <begin position="21"/>
        <end position="45"/>
    </location>
</feature>
<evidence type="ECO:0000256" key="1">
    <source>
        <dbReference type="SAM" id="Phobius"/>
    </source>
</evidence>
<feature type="transmembrane region" description="Helical" evidence="1">
    <location>
        <begin position="374"/>
        <end position="395"/>
    </location>
</feature>
<feature type="transmembrane region" description="Helical" evidence="1">
    <location>
        <begin position="308"/>
        <end position="328"/>
    </location>
</feature>